<dbReference type="InterPro" id="IPR000266">
    <property type="entry name" value="Ribosomal_uS17"/>
</dbReference>
<organism evidence="7 8">
    <name type="scientific">Candidatus Woesebacteria bacterium GW2011_GWC1_43_10b</name>
    <dbReference type="NCBI Taxonomy" id="1618585"/>
    <lineage>
        <taxon>Bacteria</taxon>
        <taxon>Candidatus Woeseibacteriota</taxon>
    </lineage>
</organism>
<dbReference type="PRINTS" id="PR00973">
    <property type="entry name" value="RIBOSOMALS17"/>
</dbReference>
<dbReference type="Proteomes" id="UP000034611">
    <property type="component" value="Unassembled WGS sequence"/>
</dbReference>
<dbReference type="HAMAP" id="MF_01345_B">
    <property type="entry name" value="Ribosomal_uS17_B"/>
    <property type="match status" value="1"/>
</dbReference>
<comment type="subunit">
    <text evidence="6">Part of the 30S ribosomal subunit.</text>
</comment>
<comment type="similarity">
    <text evidence="1 6">Belongs to the universal ribosomal protein uS17 family.</text>
</comment>
<proteinExistence type="inferred from homology"/>
<evidence type="ECO:0000313" key="7">
    <source>
        <dbReference type="EMBL" id="KKS81016.1"/>
    </source>
</evidence>
<gene>
    <name evidence="6" type="primary">rpsQ</name>
    <name evidence="7" type="ORF">UV56_C0002G0021</name>
</gene>
<dbReference type="GO" id="GO:0019843">
    <property type="term" value="F:rRNA binding"/>
    <property type="evidence" value="ECO:0007669"/>
    <property type="project" value="UniProtKB-UniRule"/>
</dbReference>
<dbReference type="GO" id="GO:1990904">
    <property type="term" value="C:ribonucleoprotein complex"/>
    <property type="evidence" value="ECO:0007669"/>
    <property type="project" value="UniProtKB-KW"/>
</dbReference>
<reference evidence="7 8" key="1">
    <citation type="journal article" date="2015" name="Nature">
        <title>rRNA introns, odd ribosomes, and small enigmatic genomes across a large radiation of phyla.</title>
        <authorList>
            <person name="Brown C.T."/>
            <person name="Hug L.A."/>
            <person name="Thomas B.C."/>
            <person name="Sharon I."/>
            <person name="Castelle C.J."/>
            <person name="Singh A."/>
            <person name="Wilkins M.J."/>
            <person name="Williams K.H."/>
            <person name="Banfield J.F."/>
        </authorList>
    </citation>
    <scope>NUCLEOTIDE SEQUENCE [LARGE SCALE GENOMIC DNA]</scope>
</reference>
<dbReference type="GO" id="GO:0003735">
    <property type="term" value="F:structural constituent of ribosome"/>
    <property type="evidence" value="ECO:0007669"/>
    <property type="project" value="InterPro"/>
</dbReference>
<comment type="caution">
    <text evidence="7">The sequence shown here is derived from an EMBL/GenBank/DDBJ whole genome shotgun (WGS) entry which is preliminary data.</text>
</comment>
<dbReference type="EMBL" id="LCEY01000002">
    <property type="protein sequence ID" value="KKS81016.1"/>
    <property type="molecule type" value="Genomic_DNA"/>
</dbReference>
<evidence type="ECO:0000256" key="5">
    <source>
        <dbReference type="ARBA" id="ARBA00023274"/>
    </source>
</evidence>
<dbReference type="InterPro" id="IPR012340">
    <property type="entry name" value="NA-bd_OB-fold"/>
</dbReference>
<dbReference type="GO" id="GO:0006412">
    <property type="term" value="P:translation"/>
    <property type="evidence" value="ECO:0007669"/>
    <property type="project" value="UniProtKB-UniRule"/>
</dbReference>
<evidence type="ECO:0000256" key="2">
    <source>
        <dbReference type="ARBA" id="ARBA00022730"/>
    </source>
</evidence>
<comment type="function">
    <text evidence="6">One of the primary rRNA binding proteins, it binds specifically to the 5'-end of 16S ribosomal RNA.</text>
</comment>
<evidence type="ECO:0000256" key="4">
    <source>
        <dbReference type="ARBA" id="ARBA00022980"/>
    </source>
</evidence>
<dbReference type="CDD" id="cd00364">
    <property type="entry name" value="Ribosomal_uS17"/>
    <property type="match status" value="1"/>
</dbReference>
<dbReference type="Gene3D" id="2.40.50.140">
    <property type="entry name" value="Nucleic acid-binding proteins"/>
    <property type="match status" value="1"/>
</dbReference>
<dbReference type="GO" id="GO:0005840">
    <property type="term" value="C:ribosome"/>
    <property type="evidence" value="ECO:0007669"/>
    <property type="project" value="UniProtKB-KW"/>
</dbReference>
<evidence type="ECO:0000256" key="6">
    <source>
        <dbReference type="HAMAP-Rule" id="MF_01345"/>
    </source>
</evidence>
<keyword evidence="2 6" id="KW-0699">rRNA-binding</keyword>
<protein>
    <recommendedName>
        <fullName evidence="6">Small ribosomal subunit protein uS17</fullName>
    </recommendedName>
</protein>
<evidence type="ECO:0000313" key="8">
    <source>
        <dbReference type="Proteomes" id="UP000034611"/>
    </source>
</evidence>
<evidence type="ECO:0000256" key="1">
    <source>
        <dbReference type="ARBA" id="ARBA00010254"/>
    </source>
</evidence>
<name>A0A0G1EDA8_9BACT</name>
<dbReference type="InterPro" id="IPR019984">
    <property type="entry name" value="Ribosomal_uS17_bact/chlr"/>
</dbReference>
<keyword evidence="5 6" id="KW-0687">Ribonucleoprotein</keyword>
<keyword evidence="4 6" id="KW-0689">Ribosomal protein</keyword>
<dbReference type="SUPFAM" id="SSF50249">
    <property type="entry name" value="Nucleic acid-binding proteins"/>
    <property type="match status" value="1"/>
</dbReference>
<evidence type="ECO:0000256" key="3">
    <source>
        <dbReference type="ARBA" id="ARBA00022884"/>
    </source>
</evidence>
<sequence length="86" mass="9736">MKIFTGKVISTKNAKTAKVAVERVLAHPIYKKRLKRVKNYLVHDELGAVEGDIVKFVAGRPVSKKKKWHVIEILGKKKGKNDSIKK</sequence>
<dbReference type="NCBIfam" id="NF004123">
    <property type="entry name" value="PRK05610.1"/>
    <property type="match status" value="1"/>
</dbReference>
<dbReference type="Pfam" id="PF00366">
    <property type="entry name" value="Ribosomal_S17"/>
    <property type="match status" value="1"/>
</dbReference>
<accession>A0A0G1EDA8</accession>
<dbReference type="AlphaFoldDB" id="A0A0G1EDA8"/>
<keyword evidence="3 6" id="KW-0694">RNA-binding</keyword>
<dbReference type="PANTHER" id="PTHR10744">
    <property type="entry name" value="40S RIBOSOMAL PROTEIN S11 FAMILY MEMBER"/>
    <property type="match status" value="1"/>
</dbReference>
<dbReference type="PANTHER" id="PTHR10744:SF1">
    <property type="entry name" value="SMALL RIBOSOMAL SUBUNIT PROTEIN US17M"/>
    <property type="match status" value="1"/>
</dbReference>